<keyword evidence="5" id="KW-0238">DNA-binding</keyword>
<dbReference type="AlphaFoldDB" id="A0A5K1K8P6"/>
<dbReference type="SUPFAM" id="SSF46946">
    <property type="entry name" value="S13-like H2TH domain"/>
    <property type="match status" value="1"/>
</dbReference>
<comment type="catalytic activity">
    <reaction evidence="1">
        <text>Hydrolysis of DNA containing ring-opened 7-methylguanine residues, releasing 2,6-diamino-4-hydroxy-5-(N-methyl)formamidopyrimidine.</text>
        <dbReference type="EC" id="3.2.2.23"/>
    </reaction>
</comment>
<evidence type="ECO:0000256" key="2">
    <source>
        <dbReference type="ARBA" id="ARBA00009409"/>
    </source>
</evidence>
<evidence type="ECO:0000256" key="10">
    <source>
        <dbReference type="SAM" id="MobiDB-lite"/>
    </source>
</evidence>
<sequence length="333" mass="38018">MPELPEVERAAKLLRDLSQGRKIVDVDTTEDTIVFVGITNEEFAKELAGRVVKDVQRYGKVFYLELEGDGRHPVMHFGMTGMLQVKGQRPIHYREGPKKTSMDWPPKFMKVPLPIPFSLNKAYLLPGKFILHVKGEDDEEPQQVAFIDPRRLGRIRLCKTPLTEPPISSLGFDPIISMPDFEYFKKGVLKRSCPIKALLLDQSFSAGVGNWVADEILYHARVHPEERCNVLTEDQLEALHTQTAEVCRFAVSVNADDSKFPEDWLFQHRWGEAEEADESELTPLSDEEEEEKVEKVTRKLKRKAKTTDSAPRKSTRRRTSQKQSSSTPRGESE</sequence>
<proteinExistence type="inferred from homology"/>
<dbReference type="GO" id="GO:0003684">
    <property type="term" value="F:damaged DNA binding"/>
    <property type="evidence" value="ECO:0007669"/>
    <property type="project" value="InterPro"/>
</dbReference>
<dbReference type="GO" id="GO:0006284">
    <property type="term" value="P:base-excision repair"/>
    <property type="evidence" value="ECO:0007669"/>
    <property type="project" value="InterPro"/>
</dbReference>
<dbReference type="SMART" id="SM01232">
    <property type="entry name" value="H2TH"/>
    <property type="match status" value="1"/>
</dbReference>
<dbReference type="InterPro" id="IPR035937">
    <property type="entry name" value="FPG_N"/>
</dbReference>
<dbReference type="Gene3D" id="1.10.8.50">
    <property type="match status" value="1"/>
</dbReference>
<dbReference type="GO" id="GO:0005634">
    <property type="term" value="C:nucleus"/>
    <property type="evidence" value="ECO:0007669"/>
    <property type="project" value="TreeGrafter"/>
</dbReference>
<keyword evidence="7" id="KW-0456">Lyase</keyword>
<feature type="region of interest" description="Disordered" evidence="10">
    <location>
        <begin position="275"/>
        <end position="333"/>
    </location>
</feature>
<evidence type="ECO:0000256" key="3">
    <source>
        <dbReference type="ARBA" id="ARBA00022763"/>
    </source>
</evidence>
<evidence type="ECO:0000256" key="6">
    <source>
        <dbReference type="ARBA" id="ARBA00023204"/>
    </source>
</evidence>
<accession>A0A5K1K8P6</accession>
<protein>
    <submittedName>
        <fullName evidence="12">SprT-like domain-containing protein</fullName>
    </submittedName>
</protein>
<dbReference type="InterPro" id="IPR010979">
    <property type="entry name" value="Ribosomal_uS13-like_H2TH"/>
</dbReference>
<evidence type="ECO:0000313" key="12">
    <source>
        <dbReference type="EMBL" id="VWP02559.1"/>
    </source>
</evidence>
<dbReference type="Pfam" id="PF01149">
    <property type="entry name" value="Fapy_DNA_glyco"/>
    <property type="match status" value="1"/>
</dbReference>
<dbReference type="InterPro" id="IPR012319">
    <property type="entry name" value="FPG_cat"/>
</dbReference>
<evidence type="ECO:0000256" key="9">
    <source>
        <dbReference type="ARBA" id="ARBA00023295"/>
    </source>
</evidence>
<organism evidence="12">
    <name type="scientific">Ganoderma boninense</name>
    <dbReference type="NCBI Taxonomy" id="34458"/>
    <lineage>
        <taxon>Eukaryota</taxon>
        <taxon>Fungi</taxon>
        <taxon>Dikarya</taxon>
        <taxon>Basidiomycota</taxon>
        <taxon>Agaricomycotina</taxon>
        <taxon>Agaricomycetes</taxon>
        <taxon>Polyporales</taxon>
        <taxon>Polyporaceae</taxon>
        <taxon>Ganoderma</taxon>
    </lineage>
</organism>
<name>A0A5K1K8P6_9APHY</name>
<evidence type="ECO:0000256" key="8">
    <source>
        <dbReference type="ARBA" id="ARBA00023268"/>
    </source>
</evidence>
<reference evidence="12" key="1">
    <citation type="submission" date="2019-10" db="EMBL/GenBank/DDBJ databases">
        <authorList>
            <person name="Nor Muhammad N."/>
        </authorList>
    </citation>
    <scope>NUCLEOTIDE SEQUENCE</scope>
</reference>
<evidence type="ECO:0000256" key="1">
    <source>
        <dbReference type="ARBA" id="ARBA00001668"/>
    </source>
</evidence>
<keyword evidence="3" id="KW-0227">DNA damage</keyword>
<dbReference type="PROSITE" id="PS51068">
    <property type="entry name" value="FPG_CAT"/>
    <property type="match status" value="1"/>
</dbReference>
<dbReference type="InterPro" id="IPR015886">
    <property type="entry name" value="H2TH_FPG"/>
</dbReference>
<feature type="compositionally biased region" description="Acidic residues" evidence="10">
    <location>
        <begin position="275"/>
        <end position="291"/>
    </location>
</feature>
<evidence type="ECO:0000256" key="5">
    <source>
        <dbReference type="ARBA" id="ARBA00023125"/>
    </source>
</evidence>
<dbReference type="GO" id="GO:0016829">
    <property type="term" value="F:lyase activity"/>
    <property type="evidence" value="ECO:0007669"/>
    <property type="project" value="UniProtKB-KW"/>
</dbReference>
<dbReference type="GO" id="GO:0008534">
    <property type="term" value="F:oxidized purine nucleobase lesion DNA N-glycosylase activity"/>
    <property type="evidence" value="ECO:0007669"/>
    <property type="project" value="UniProtKB-EC"/>
</dbReference>
<dbReference type="PANTHER" id="PTHR22993:SF9">
    <property type="entry name" value="FORMAMIDOPYRIMIDINE-DNA GLYCOSYLASE"/>
    <property type="match status" value="1"/>
</dbReference>
<dbReference type="SUPFAM" id="SSF81624">
    <property type="entry name" value="N-terminal domain of MutM-like DNA repair proteins"/>
    <property type="match status" value="1"/>
</dbReference>
<keyword evidence="6" id="KW-0234">DNA repair</keyword>
<gene>
    <name evidence="12" type="primary">I1RUP7</name>
</gene>
<dbReference type="CDD" id="cd08972">
    <property type="entry name" value="PF_Nei_N"/>
    <property type="match status" value="1"/>
</dbReference>
<feature type="domain" description="Formamidopyrimidine-DNA glycosylase catalytic" evidence="11">
    <location>
        <begin position="2"/>
        <end position="153"/>
    </location>
</feature>
<dbReference type="EMBL" id="LR730315">
    <property type="protein sequence ID" value="VWP02559.1"/>
    <property type="molecule type" value="Genomic_DNA"/>
</dbReference>
<feature type="compositionally biased region" description="Low complexity" evidence="10">
    <location>
        <begin position="321"/>
        <end position="333"/>
    </location>
</feature>
<dbReference type="GO" id="GO:0003906">
    <property type="term" value="F:DNA-(apurinic or apyrimidinic site) endonuclease activity"/>
    <property type="evidence" value="ECO:0007669"/>
    <property type="project" value="InterPro"/>
</dbReference>
<dbReference type="PANTHER" id="PTHR22993">
    <property type="entry name" value="FORMAMIDOPYRIMIDINE-DNA GLYCOSYLASE"/>
    <property type="match status" value="1"/>
</dbReference>
<keyword evidence="8" id="KW-0511">Multifunctional enzyme</keyword>
<keyword evidence="9" id="KW-0326">Glycosidase</keyword>
<evidence type="ECO:0000256" key="7">
    <source>
        <dbReference type="ARBA" id="ARBA00023239"/>
    </source>
</evidence>
<evidence type="ECO:0000256" key="4">
    <source>
        <dbReference type="ARBA" id="ARBA00022801"/>
    </source>
</evidence>
<dbReference type="Pfam" id="PF06831">
    <property type="entry name" value="H2TH"/>
    <property type="match status" value="1"/>
</dbReference>
<dbReference type="Gene3D" id="3.20.190.10">
    <property type="entry name" value="MutM-like, N-terminal"/>
    <property type="match status" value="1"/>
</dbReference>
<comment type="similarity">
    <text evidence="2">Belongs to the FPG family.</text>
</comment>
<keyword evidence="4" id="KW-0378">Hydrolase</keyword>
<evidence type="ECO:0000259" key="11">
    <source>
        <dbReference type="PROSITE" id="PS51068"/>
    </source>
</evidence>
<dbReference type="SMART" id="SM00898">
    <property type="entry name" value="Fapy_DNA_glyco"/>
    <property type="match status" value="1"/>
</dbReference>
<dbReference type="GO" id="GO:0008270">
    <property type="term" value="F:zinc ion binding"/>
    <property type="evidence" value="ECO:0007669"/>
    <property type="project" value="InterPro"/>
</dbReference>